<evidence type="ECO:0000313" key="5">
    <source>
        <dbReference type="EMBL" id="EOT71985.1"/>
    </source>
</evidence>
<dbReference type="OrthoDB" id="66025at2"/>
<reference evidence="5 7" key="2">
    <citation type="submission" date="2013-03" db="EMBL/GenBank/DDBJ databases">
        <title>The Genome Sequence of Enterococcus moraviensis BAA-383 (PacBio/Illumina hybrid assembly).</title>
        <authorList>
            <consortium name="The Broad Institute Genomics Platform"/>
            <consortium name="The Broad Institute Genome Sequencing Center for Infectious Disease"/>
            <person name="Earl A."/>
            <person name="Russ C."/>
            <person name="Gilmore M."/>
            <person name="Surin D."/>
            <person name="Walker B."/>
            <person name="Young S."/>
            <person name="Zeng Q."/>
            <person name="Gargeya S."/>
            <person name="Fitzgerald M."/>
            <person name="Haas B."/>
            <person name="Abouelleil A."/>
            <person name="Allen A.W."/>
            <person name="Alvarado L."/>
            <person name="Arachchi H.M."/>
            <person name="Berlin A.M."/>
            <person name="Chapman S.B."/>
            <person name="Gainer-Dewar J."/>
            <person name="Goldberg J."/>
            <person name="Griggs A."/>
            <person name="Gujja S."/>
            <person name="Hansen M."/>
            <person name="Howarth C."/>
            <person name="Imamovic A."/>
            <person name="Ireland A."/>
            <person name="Larimer J."/>
            <person name="McCowan C."/>
            <person name="Murphy C."/>
            <person name="Pearson M."/>
            <person name="Poon T.W."/>
            <person name="Priest M."/>
            <person name="Roberts A."/>
            <person name="Saif S."/>
            <person name="Shea T."/>
            <person name="Sisk P."/>
            <person name="Sykes S."/>
            <person name="Wortman J."/>
            <person name="Nusbaum C."/>
            <person name="Birren B."/>
        </authorList>
    </citation>
    <scope>NUCLEOTIDE SEQUENCE [LARGE SCALE GENOMIC DNA]</scope>
    <source>
        <strain evidence="5 7">ATCC BAA-383</strain>
    </source>
</reference>
<comment type="caution">
    <text evidence="4">The sequence shown here is derived from an EMBL/GenBank/DDBJ whole genome shotgun (WGS) entry which is preliminary data.</text>
</comment>
<dbReference type="Proteomes" id="UP000013781">
    <property type="component" value="Unassembled WGS sequence"/>
</dbReference>
<dbReference type="Gene3D" id="3.40.50.1980">
    <property type="entry name" value="Nitrogenase molybdenum iron protein domain"/>
    <property type="match status" value="2"/>
</dbReference>
<organism evidence="4 6">
    <name type="scientific">Enterococcus moraviensis ATCC BAA-383</name>
    <dbReference type="NCBI Taxonomy" id="1158609"/>
    <lineage>
        <taxon>Bacteria</taxon>
        <taxon>Bacillati</taxon>
        <taxon>Bacillota</taxon>
        <taxon>Bacilli</taxon>
        <taxon>Lactobacillales</taxon>
        <taxon>Enterococcaceae</taxon>
        <taxon>Enterococcus</taxon>
    </lineage>
</organism>
<dbReference type="Gene3D" id="1.20.58.2180">
    <property type="match status" value="1"/>
</dbReference>
<feature type="chain" id="PRO_5039646084" description="Fe/B12 periplasmic-binding domain-containing protein" evidence="2">
    <location>
        <begin position="21"/>
        <end position="370"/>
    </location>
</feature>
<dbReference type="GO" id="GO:0071281">
    <property type="term" value="P:cellular response to iron ion"/>
    <property type="evidence" value="ECO:0007669"/>
    <property type="project" value="TreeGrafter"/>
</dbReference>
<reference evidence="4 6" key="1">
    <citation type="submission" date="2013-02" db="EMBL/GenBank/DDBJ databases">
        <title>The Genome Sequence of Enterococcus moraviensis BAA-383.</title>
        <authorList>
            <consortium name="The Broad Institute Genome Sequencing Platform"/>
            <consortium name="The Broad Institute Genome Sequencing Center for Infectious Disease"/>
            <person name="Earl A.M."/>
            <person name="Gilmore M.S."/>
            <person name="Lebreton F."/>
            <person name="Walker B."/>
            <person name="Young S.K."/>
            <person name="Zeng Q."/>
            <person name="Gargeya S."/>
            <person name="Fitzgerald M."/>
            <person name="Haas B."/>
            <person name="Abouelleil A."/>
            <person name="Alvarado L."/>
            <person name="Arachchi H.M."/>
            <person name="Berlin A.M."/>
            <person name="Chapman S.B."/>
            <person name="Dewar J."/>
            <person name="Goldberg J."/>
            <person name="Griggs A."/>
            <person name="Gujja S."/>
            <person name="Hansen M."/>
            <person name="Howarth C."/>
            <person name="Imamovic A."/>
            <person name="Larimer J."/>
            <person name="McCowan C."/>
            <person name="Murphy C."/>
            <person name="Neiman D."/>
            <person name="Pearson M."/>
            <person name="Priest M."/>
            <person name="Roberts A."/>
            <person name="Saif S."/>
            <person name="Shea T."/>
            <person name="Sisk P."/>
            <person name="Sykes S."/>
            <person name="Wortman J."/>
            <person name="Nusbaum C."/>
            <person name="Birren B."/>
        </authorList>
    </citation>
    <scope>NUCLEOTIDE SEQUENCE [LARGE SCALE GENOMIC DNA]</scope>
    <source>
        <strain evidence="4 6">ATCC BAA-383</strain>
    </source>
</reference>
<sequence length="370" mass="40956">MKRKPSLVLLVGIMILTLVGCSNNPKKTNETGQTQITVDSIKKQEAEKRTFIDSAGREVLVPNQIKKIAPSGPLAQIVLYTSSPNLLVGLASPFSTEAKEYIDKKYQDLPEFGQFYGKNASLNMEALSAAEPDVIIDIGEAKKTVKEDMDKLQDQIDIPTIFIEANLKNMPETYKKLGELLGNTKETEKLAEYCQNVLTQADNVRSSLKESEQKSIYYASGNAGLNTNAEGSFHAQVIDEIGAKNAATGVDSVSKGGGTVISMEQLVQWQPDYILAESKDVYEQIKTDESWQELTAVKEGHVYQVPTVPYNFMGSPPSVNRIIGIQWLGQLVYPDHYKLSSEEAIKEFYTLFYHIEPTAAQMKEILTNAG</sequence>
<dbReference type="HOGENOM" id="CLU_038034_13_1_9"/>
<evidence type="ECO:0000313" key="7">
    <source>
        <dbReference type="Proteomes" id="UP000014157"/>
    </source>
</evidence>
<protein>
    <recommendedName>
        <fullName evidence="3">Fe/B12 periplasmic-binding domain-containing protein</fullName>
    </recommendedName>
</protein>
<dbReference type="STRING" id="155617.RV09_GL002215"/>
<feature type="domain" description="Fe/B12 periplasmic-binding" evidence="3">
    <location>
        <begin position="66"/>
        <end position="336"/>
    </location>
</feature>
<keyword evidence="2" id="KW-0732">Signal</keyword>
<proteinExistence type="inferred from homology"/>
<evidence type="ECO:0000256" key="2">
    <source>
        <dbReference type="SAM" id="SignalP"/>
    </source>
</evidence>
<feature type="signal peptide" evidence="2">
    <location>
        <begin position="1"/>
        <end position="20"/>
    </location>
</feature>
<dbReference type="InterPro" id="IPR050902">
    <property type="entry name" value="ABC_Transporter_SBP"/>
</dbReference>
<dbReference type="PROSITE" id="PS51257">
    <property type="entry name" value="PROKAR_LIPOPROTEIN"/>
    <property type="match status" value="1"/>
</dbReference>
<dbReference type="RefSeq" id="WP_010765478.1">
    <property type="nucleotide sequence ID" value="NZ_ASWB01000002.1"/>
</dbReference>
<dbReference type="PANTHER" id="PTHR30535:SF34">
    <property type="entry name" value="MOLYBDATE-BINDING PROTEIN MOLA"/>
    <property type="match status" value="1"/>
</dbReference>
<evidence type="ECO:0000313" key="4">
    <source>
        <dbReference type="EMBL" id="EOH98840.1"/>
    </source>
</evidence>
<dbReference type="PROSITE" id="PS50983">
    <property type="entry name" value="FE_B12_PBP"/>
    <property type="match status" value="1"/>
</dbReference>
<dbReference type="SUPFAM" id="SSF53807">
    <property type="entry name" value="Helical backbone' metal receptor"/>
    <property type="match status" value="1"/>
</dbReference>
<dbReference type="InterPro" id="IPR002491">
    <property type="entry name" value="ABC_transptr_periplasmic_BD"/>
</dbReference>
<dbReference type="PATRIC" id="fig|1158609.3.peg.2061"/>
<accession>R2SUC4</accession>
<dbReference type="EMBL" id="ASWB01000002">
    <property type="protein sequence ID" value="EOT71985.1"/>
    <property type="molecule type" value="Genomic_DNA"/>
</dbReference>
<dbReference type="Proteomes" id="UP000014157">
    <property type="component" value="Unassembled WGS sequence"/>
</dbReference>
<dbReference type="AlphaFoldDB" id="R2SUC4"/>
<dbReference type="PANTHER" id="PTHR30535">
    <property type="entry name" value="VITAMIN B12-BINDING PROTEIN"/>
    <property type="match status" value="1"/>
</dbReference>
<name>R2SUC4_9ENTE</name>
<dbReference type="eggNOG" id="COG0614">
    <property type="taxonomic scope" value="Bacteria"/>
</dbReference>
<dbReference type="Pfam" id="PF01497">
    <property type="entry name" value="Peripla_BP_2"/>
    <property type="match status" value="1"/>
</dbReference>
<comment type="similarity">
    <text evidence="1">Belongs to the bacterial solute-binding protein 8 family.</text>
</comment>
<evidence type="ECO:0000259" key="3">
    <source>
        <dbReference type="PROSITE" id="PS50983"/>
    </source>
</evidence>
<evidence type="ECO:0000256" key="1">
    <source>
        <dbReference type="ARBA" id="ARBA00008814"/>
    </source>
</evidence>
<dbReference type="EMBL" id="AJAS01000016">
    <property type="protein sequence ID" value="EOH98840.1"/>
    <property type="molecule type" value="Genomic_DNA"/>
</dbReference>
<gene>
    <name evidence="5" type="ORF">I586_01792</name>
    <name evidence="4" type="ORF">UAY_02109</name>
</gene>
<evidence type="ECO:0000313" key="6">
    <source>
        <dbReference type="Proteomes" id="UP000013781"/>
    </source>
</evidence>
<keyword evidence="7" id="KW-1185">Reference proteome</keyword>